<evidence type="ECO:0000256" key="9">
    <source>
        <dbReference type="ARBA" id="ARBA00023159"/>
    </source>
</evidence>
<evidence type="ECO:0000259" key="14">
    <source>
        <dbReference type="PROSITE" id="PS50944"/>
    </source>
</evidence>
<evidence type="ECO:0000256" key="8">
    <source>
        <dbReference type="ARBA" id="ARBA00023125"/>
    </source>
</evidence>
<evidence type="ECO:0000256" key="12">
    <source>
        <dbReference type="ARBA" id="ARBA00025185"/>
    </source>
</evidence>
<dbReference type="GO" id="GO:0003700">
    <property type="term" value="F:DNA-binding transcription factor activity"/>
    <property type="evidence" value="ECO:0007669"/>
    <property type="project" value="InterPro"/>
</dbReference>
<name>A0A0H4PAL2_9BACT</name>
<dbReference type="PANTHER" id="PTHR33238:SF11">
    <property type="entry name" value="TRANSCRIPTIONAL REGULATOR MNTR"/>
    <property type="match status" value="1"/>
</dbReference>
<evidence type="ECO:0000256" key="11">
    <source>
        <dbReference type="ARBA" id="ARBA00023211"/>
    </source>
</evidence>
<dbReference type="Pfam" id="PF04023">
    <property type="entry name" value="FeoA"/>
    <property type="match status" value="1"/>
</dbReference>
<dbReference type="InterPro" id="IPR022687">
    <property type="entry name" value="HTH_DTXR"/>
</dbReference>
<evidence type="ECO:0000256" key="10">
    <source>
        <dbReference type="ARBA" id="ARBA00023163"/>
    </source>
</evidence>
<dbReference type="GO" id="GO:0046914">
    <property type="term" value="F:transition metal ion binding"/>
    <property type="evidence" value="ECO:0007669"/>
    <property type="project" value="InterPro"/>
</dbReference>
<comment type="similarity">
    <text evidence="2">Belongs to the DtxR/MntR family.</text>
</comment>
<dbReference type="GO" id="GO:0005737">
    <property type="term" value="C:cytoplasm"/>
    <property type="evidence" value="ECO:0007669"/>
    <property type="project" value="UniProtKB-SubCell"/>
</dbReference>
<gene>
    <name evidence="15" type="ORF">CA2015_0712</name>
</gene>
<dbReference type="PATRIC" id="fig|320787.5.peg.792"/>
<comment type="subcellular location">
    <subcellularLocation>
        <location evidence="1">Cytoplasm</location>
    </subcellularLocation>
</comment>
<dbReference type="SUPFAM" id="SSF46785">
    <property type="entry name" value="Winged helix' DNA-binding domain"/>
    <property type="match status" value="1"/>
</dbReference>
<dbReference type="STRING" id="320787.CA2015_0712"/>
<evidence type="ECO:0000256" key="1">
    <source>
        <dbReference type="ARBA" id="ARBA00004496"/>
    </source>
</evidence>
<keyword evidence="7" id="KW-0805">Transcription regulation</keyword>
<proteinExistence type="inferred from homology"/>
<dbReference type="InterPro" id="IPR001367">
    <property type="entry name" value="Fe_dep_repressor"/>
</dbReference>
<evidence type="ECO:0000256" key="5">
    <source>
        <dbReference type="ARBA" id="ARBA00022490"/>
    </source>
</evidence>
<dbReference type="GO" id="GO:0046983">
    <property type="term" value="F:protein dimerization activity"/>
    <property type="evidence" value="ECO:0007669"/>
    <property type="project" value="InterPro"/>
</dbReference>
<dbReference type="GO" id="GO:0003677">
    <property type="term" value="F:DNA binding"/>
    <property type="evidence" value="ECO:0007669"/>
    <property type="project" value="UniProtKB-KW"/>
</dbReference>
<keyword evidence="9" id="KW-0010">Activator</keyword>
<keyword evidence="10" id="KW-0804">Transcription</keyword>
<dbReference type="Pfam" id="PF01325">
    <property type="entry name" value="Fe_dep_repress"/>
    <property type="match status" value="1"/>
</dbReference>
<keyword evidence="11" id="KW-0464">Manganese</keyword>
<sequence length="216" mass="24193">MTNSQSIENYLKVIFNQAIATDDVNTTSIAQALEVSLPSVNSMVKKLAGMGLLEYEKYKPLKITAKGRKMAAMIIRKHRLTEMYLVEKMGFGWEEVHEIAEQLEHIQSNAFFDRMDEILGYPERDPHGSPIPTSNGEIATQKFRLLSDCQPNELVTLKALSKTSDEFLKYLNSKGLALGVEVEILEVEAYDKNMKVAYGGQEEVLSALVCSKLLVS</sequence>
<comment type="function">
    <text evidence="12">In the presence of manganese, represses expression of mntH and mntS. Up-regulates expression of mntP.</text>
</comment>
<keyword evidence="8" id="KW-0238">DNA-binding</keyword>
<evidence type="ECO:0000256" key="7">
    <source>
        <dbReference type="ARBA" id="ARBA00023015"/>
    </source>
</evidence>
<dbReference type="InterPro" id="IPR007167">
    <property type="entry name" value="Fe-transptr_FeoA-like"/>
</dbReference>
<dbReference type="EMBL" id="CP012040">
    <property type="protein sequence ID" value="AKP50175.1"/>
    <property type="molecule type" value="Genomic_DNA"/>
</dbReference>
<evidence type="ECO:0000256" key="6">
    <source>
        <dbReference type="ARBA" id="ARBA00022491"/>
    </source>
</evidence>
<dbReference type="PANTHER" id="PTHR33238">
    <property type="entry name" value="IRON (METAL) DEPENDENT REPRESSOR, DTXR FAMILY"/>
    <property type="match status" value="1"/>
</dbReference>
<dbReference type="InterPro" id="IPR036421">
    <property type="entry name" value="Fe_dep_repressor_sf"/>
</dbReference>
<keyword evidence="6" id="KW-0678">Repressor</keyword>
<evidence type="ECO:0000313" key="16">
    <source>
        <dbReference type="Proteomes" id="UP000036520"/>
    </source>
</evidence>
<keyword evidence="5" id="KW-0963">Cytoplasm</keyword>
<evidence type="ECO:0000256" key="13">
    <source>
        <dbReference type="ARBA" id="ARBA00032593"/>
    </source>
</evidence>
<keyword evidence="16" id="KW-1185">Reference proteome</keyword>
<dbReference type="RefSeq" id="WP_048640642.1">
    <property type="nucleotide sequence ID" value="NZ_CP012040.1"/>
</dbReference>
<evidence type="ECO:0000256" key="4">
    <source>
        <dbReference type="ARBA" id="ARBA00022386"/>
    </source>
</evidence>
<dbReference type="PROSITE" id="PS50944">
    <property type="entry name" value="HTH_DTXR"/>
    <property type="match status" value="1"/>
</dbReference>
<protein>
    <recommendedName>
        <fullName evidence="4">Transcriptional regulator MntR</fullName>
    </recommendedName>
    <alternativeName>
        <fullName evidence="13">Manganese transport regulator</fullName>
    </alternativeName>
</protein>
<dbReference type="Proteomes" id="UP000036520">
    <property type="component" value="Chromosome"/>
</dbReference>
<dbReference type="Gene3D" id="2.30.30.90">
    <property type="match status" value="1"/>
</dbReference>
<feature type="domain" description="HTH dtxR-type" evidence="14">
    <location>
        <begin position="1"/>
        <end position="64"/>
    </location>
</feature>
<dbReference type="Pfam" id="PF02742">
    <property type="entry name" value="Fe_dep_repr_C"/>
    <property type="match status" value="1"/>
</dbReference>
<evidence type="ECO:0000313" key="15">
    <source>
        <dbReference type="EMBL" id="AKP50175.1"/>
    </source>
</evidence>
<dbReference type="AlphaFoldDB" id="A0A0H4PAL2"/>
<dbReference type="InterPro" id="IPR036390">
    <property type="entry name" value="WH_DNA-bd_sf"/>
</dbReference>
<evidence type="ECO:0000256" key="3">
    <source>
        <dbReference type="ARBA" id="ARBA00011738"/>
    </source>
</evidence>
<organism evidence="15 16">
    <name type="scientific">Cyclobacterium amurskyense</name>
    <dbReference type="NCBI Taxonomy" id="320787"/>
    <lineage>
        <taxon>Bacteria</taxon>
        <taxon>Pseudomonadati</taxon>
        <taxon>Bacteroidota</taxon>
        <taxon>Cytophagia</taxon>
        <taxon>Cytophagales</taxon>
        <taxon>Cyclobacteriaceae</taxon>
        <taxon>Cyclobacterium</taxon>
    </lineage>
</organism>
<evidence type="ECO:0000256" key="2">
    <source>
        <dbReference type="ARBA" id="ARBA00007871"/>
    </source>
</evidence>
<dbReference type="OrthoDB" id="9791355at2"/>
<dbReference type="InterPro" id="IPR050536">
    <property type="entry name" value="DtxR_MntR_Metal-Reg"/>
</dbReference>
<dbReference type="SUPFAM" id="SSF47979">
    <property type="entry name" value="Iron-dependent repressor protein, dimerization domain"/>
    <property type="match status" value="1"/>
</dbReference>
<comment type="subunit">
    <text evidence="3">Homodimer.</text>
</comment>
<dbReference type="InterPro" id="IPR022689">
    <property type="entry name" value="Iron_dep_repressor"/>
</dbReference>
<dbReference type="Gene3D" id="1.10.10.10">
    <property type="entry name" value="Winged helix-like DNA-binding domain superfamily/Winged helix DNA-binding domain"/>
    <property type="match status" value="1"/>
</dbReference>
<dbReference type="SMART" id="SM00529">
    <property type="entry name" value="HTH_DTXR"/>
    <property type="match status" value="1"/>
</dbReference>
<dbReference type="Gene3D" id="1.10.60.10">
    <property type="entry name" value="Iron dependent repressor, metal binding and dimerisation domain"/>
    <property type="match status" value="1"/>
</dbReference>
<dbReference type="InterPro" id="IPR036388">
    <property type="entry name" value="WH-like_DNA-bd_sf"/>
</dbReference>
<reference evidence="15 16" key="1">
    <citation type="submission" date="2015-07" db="EMBL/GenBank/DDBJ databases">
        <authorList>
            <person name="Kim K.M."/>
        </authorList>
    </citation>
    <scope>NUCLEOTIDE SEQUENCE [LARGE SCALE GENOMIC DNA]</scope>
    <source>
        <strain evidence="15 16">KCTC 12363</strain>
    </source>
</reference>
<dbReference type="KEGG" id="camu:CA2015_0712"/>
<dbReference type="InterPro" id="IPR038157">
    <property type="entry name" value="FeoA_core_dom"/>
</dbReference>
<accession>A0A0H4PAL2</accession>